<evidence type="ECO:0000256" key="7">
    <source>
        <dbReference type="ARBA" id="ARBA00023012"/>
    </source>
</evidence>
<dbReference type="SMART" id="SM00388">
    <property type="entry name" value="HisKA"/>
    <property type="match status" value="1"/>
</dbReference>
<dbReference type="SUPFAM" id="SSF55874">
    <property type="entry name" value="ATPase domain of HSP90 chaperone/DNA topoisomerase II/histidine kinase"/>
    <property type="match status" value="1"/>
</dbReference>
<keyword evidence="7" id="KW-0902">Two-component regulatory system</keyword>
<dbReference type="Pfam" id="PF02518">
    <property type="entry name" value="HATPase_c"/>
    <property type="match status" value="1"/>
</dbReference>
<dbReference type="GO" id="GO:0000155">
    <property type="term" value="F:phosphorelay sensor kinase activity"/>
    <property type="evidence" value="ECO:0007669"/>
    <property type="project" value="InterPro"/>
</dbReference>
<dbReference type="PROSITE" id="PS50109">
    <property type="entry name" value="HIS_KIN"/>
    <property type="match status" value="1"/>
</dbReference>
<evidence type="ECO:0000256" key="8">
    <source>
        <dbReference type="SAM" id="Phobius"/>
    </source>
</evidence>
<evidence type="ECO:0000313" key="10">
    <source>
        <dbReference type="EMBL" id="QCT72161.1"/>
    </source>
</evidence>
<dbReference type="CDD" id="cd00075">
    <property type="entry name" value="HATPase"/>
    <property type="match status" value="1"/>
</dbReference>
<dbReference type="InterPro" id="IPR036890">
    <property type="entry name" value="HATPase_C_sf"/>
</dbReference>
<dbReference type="InterPro" id="IPR005467">
    <property type="entry name" value="His_kinase_dom"/>
</dbReference>
<keyword evidence="4" id="KW-0597">Phosphoprotein</keyword>
<dbReference type="Gene3D" id="1.10.287.130">
    <property type="match status" value="1"/>
</dbReference>
<dbReference type="CDD" id="cd00082">
    <property type="entry name" value="HisKA"/>
    <property type="match status" value="1"/>
</dbReference>
<accession>A0A4P9CBD8</accession>
<dbReference type="InterPro" id="IPR036097">
    <property type="entry name" value="HisK_dim/P_sf"/>
</dbReference>
<dbReference type="KEGG" id="emt:CPZ25_012785"/>
<keyword evidence="6 10" id="KW-0418">Kinase</keyword>
<evidence type="ECO:0000256" key="6">
    <source>
        <dbReference type="ARBA" id="ARBA00022777"/>
    </source>
</evidence>
<comment type="catalytic activity">
    <reaction evidence="1">
        <text>ATP + protein L-histidine = ADP + protein N-phospho-L-histidine.</text>
        <dbReference type="EC" id="2.7.13.3"/>
    </reaction>
</comment>
<evidence type="ECO:0000256" key="1">
    <source>
        <dbReference type="ARBA" id="ARBA00000085"/>
    </source>
</evidence>
<dbReference type="GO" id="GO:0004721">
    <property type="term" value="F:phosphoprotein phosphatase activity"/>
    <property type="evidence" value="ECO:0007669"/>
    <property type="project" value="TreeGrafter"/>
</dbReference>
<dbReference type="GO" id="GO:0005886">
    <property type="term" value="C:plasma membrane"/>
    <property type="evidence" value="ECO:0007669"/>
    <property type="project" value="TreeGrafter"/>
</dbReference>
<keyword evidence="11" id="KW-1185">Reference proteome</keyword>
<dbReference type="InterPro" id="IPR004358">
    <property type="entry name" value="Sig_transdc_His_kin-like_C"/>
</dbReference>
<dbReference type="Proteomes" id="UP000218387">
    <property type="component" value="Chromosome"/>
</dbReference>
<evidence type="ECO:0000256" key="5">
    <source>
        <dbReference type="ARBA" id="ARBA00022679"/>
    </source>
</evidence>
<reference evidence="10 11" key="1">
    <citation type="submission" date="2018-05" db="EMBL/GenBank/DDBJ databases">
        <title>Genome comparison of Eubacterium sp.</title>
        <authorList>
            <person name="Feng Y."/>
            <person name="Sanchez-Andrea I."/>
            <person name="Stams A.J.M."/>
            <person name="De Vos W.M."/>
        </authorList>
    </citation>
    <scope>NUCLEOTIDE SEQUENCE [LARGE SCALE GENOMIC DNA]</scope>
    <source>
        <strain evidence="10 11">YI</strain>
    </source>
</reference>
<sequence length="465" mass="50928">MKRSGYKSAFHIYGLFLILMILILAAGAGMVVYAVTVQKSDGEIVRSDWPAEFTRAFSEEIIFLEGEPVITQRGFEALKDNGLWLQILDSTGRVVKGVSVPEGQPEEYSPDRLLNTLDSRGSKAVFSGVAEDSGTGWTYLIGFPMDIAKITMNVNAGRFSSGKSYALFGAGAVIFLTAVLGLAYGFAVTRRLSKMTEAVDEIAGRCYMPIQEKGVFQDIHVSLNTLDRTLQMAEEARRKDEQLRKEWIANITHDLKTPLSPIRGYAELLAASDDTPDSTELKKYSAAILKNTACAETLINDLKLTYQLENGMMPLNLQTMDIIRFVRELVIDCLNDPRHAGRTVEFEAEGSQILNIDPGLMKRALNNLLINTLLYSGADARIGVEIISGVPCQIRIWDEGEGMTEAQINRLFDRYYRGVSAGADSGGTGLGMAIAREIISLHGGKISVDSCLGAGTTFKVTLPQN</sequence>
<dbReference type="RefSeq" id="WP_096918759.1">
    <property type="nucleotide sequence ID" value="NZ_CP029487.1"/>
</dbReference>
<feature type="transmembrane region" description="Helical" evidence="8">
    <location>
        <begin position="12"/>
        <end position="35"/>
    </location>
</feature>
<keyword evidence="8" id="KW-0472">Membrane</keyword>
<feature type="domain" description="Histidine kinase" evidence="9">
    <location>
        <begin position="250"/>
        <end position="465"/>
    </location>
</feature>
<evidence type="ECO:0000256" key="3">
    <source>
        <dbReference type="ARBA" id="ARBA00012438"/>
    </source>
</evidence>
<dbReference type="SMART" id="SM00387">
    <property type="entry name" value="HATPase_c"/>
    <property type="match status" value="1"/>
</dbReference>
<dbReference type="AlphaFoldDB" id="A0A4P9CBD8"/>
<dbReference type="InterPro" id="IPR003594">
    <property type="entry name" value="HATPase_dom"/>
</dbReference>
<dbReference type="Pfam" id="PF00512">
    <property type="entry name" value="HisKA"/>
    <property type="match status" value="1"/>
</dbReference>
<dbReference type="PANTHER" id="PTHR45453">
    <property type="entry name" value="PHOSPHATE REGULON SENSOR PROTEIN PHOR"/>
    <property type="match status" value="1"/>
</dbReference>
<gene>
    <name evidence="10" type="ORF">CPZ25_012785</name>
</gene>
<dbReference type="EMBL" id="CP029487">
    <property type="protein sequence ID" value="QCT72161.1"/>
    <property type="molecule type" value="Genomic_DNA"/>
</dbReference>
<keyword evidence="8" id="KW-1133">Transmembrane helix</keyword>
<name>A0A4P9CBD8_EUBML</name>
<dbReference type="InterPro" id="IPR050351">
    <property type="entry name" value="BphY/WalK/GraS-like"/>
</dbReference>
<comment type="subcellular location">
    <subcellularLocation>
        <location evidence="2">Membrane</location>
    </subcellularLocation>
</comment>
<dbReference type="SUPFAM" id="SSF47384">
    <property type="entry name" value="Homodimeric domain of signal transducing histidine kinase"/>
    <property type="match status" value="1"/>
</dbReference>
<dbReference type="PANTHER" id="PTHR45453:SF1">
    <property type="entry name" value="PHOSPHATE REGULON SENSOR PROTEIN PHOR"/>
    <property type="match status" value="1"/>
</dbReference>
<keyword evidence="5" id="KW-0808">Transferase</keyword>
<evidence type="ECO:0000259" key="9">
    <source>
        <dbReference type="PROSITE" id="PS50109"/>
    </source>
</evidence>
<dbReference type="PRINTS" id="PR00344">
    <property type="entry name" value="BCTRLSENSOR"/>
</dbReference>
<organism evidence="10 11">
    <name type="scientific">Eubacterium maltosivorans</name>
    <dbReference type="NCBI Taxonomy" id="2041044"/>
    <lineage>
        <taxon>Bacteria</taxon>
        <taxon>Bacillati</taxon>
        <taxon>Bacillota</taxon>
        <taxon>Clostridia</taxon>
        <taxon>Eubacteriales</taxon>
        <taxon>Eubacteriaceae</taxon>
        <taxon>Eubacterium</taxon>
    </lineage>
</organism>
<keyword evidence="8" id="KW-0812">Transmembrane</keyword>
<evidence type="ECO:0000313" key="11">
    <source>
        <dbReference type="Proteomes" id="UP000218387"/>
    </source>
</evidence>
<evidence type="ECO:0000256" key="2">
    <source>
        <dbReference type="ARBA" id="ARBA00004370"/>
    </source>
</evidence>
<protein>
    <recommendedName>
        <fullName evidence="3">histidine kinase</fullName>
        <ecNumber evidence="3">2.7.13.3</ecNumber>
    </recommendedName>
</protein>
<evidence type="ECO:0000256" key="4">
    <source>
        <dbReference type="ARBA" id="ARBA00022553"/>
    </source>
</evidence>
<proteinExistence type="predicted"/>
<dbReference type="EC" id="2.7.13.3" evidence="3"/>
<dbReference type="GO" id="GO:0016036">
    <property type="term" value="P:cellular response to phosphate starvation"/>
    <property type="evidence" value="ECO:0007669"/>
    <property type="project" value="TreeGrafter"/>
</dbReference>
<dbReference type="Gene3D" id="3.30.565.10">
    <property type="entry name" value="Histidine kinase-like ATPase, C-terminal domain"/>
    <property type="match status" value="1"/>
</dbReference>
<feature type="transmembrane region" description="Helical" evidence="8">
    <location>
        <begin position="165"/>
        <end position="187"/>
    </location>
</feature>
<dbReference type="InterPro" id="IPR003661">
    <property type="entry name" value="HisK_dim/P_dom"/>
</dbReference>